<keyword evidence="3" id="KW-1185">Reference proteome</keyword>
<dbReference type="EMBL" id="KV878212">
    <property type="protein sequence ID" value="OJJ35844.1"/>
    <property type="molecule type" value="Genomic_DNA"/>
</dbReference>
<name>A0A1L9RLS1_ASPWE</name>
<evidence type="ECO:0000313" key="3">
    <source>
        <dbReference type="Proteomes" id="UP000184383"/>
    </source>
</evidence>
<dbReference type="GeneID" id="63747846"/>
<evidence type="ECO:0000313" key="2">
    <source>
        <dbReference type="EMBL" id="OJJ35844.1"/>
    </source>
</evidence>
<feature type="compositionally biased region" description="Low complexity" evidence="1">
    <location>
        <begin position="22"/>
        <end position="56"/>
    </location>
</feature>
<dbReference type="Proteomes" id="UP000184383">
    <property type="component" value="Unassembled WGS sequence"/>
</dbReference>
<accession>A0A1L9RLS1</accession>
<organism evidence="2 3">
    <name type="scientific">Aspergillus wentii DTO 134E9</name>
    <dbReference type="NCBI Taxonomy" id="1073089"/>
    <lineage>
        <taxon>Eukaryota</taxon>
        <taxon>Fungi</taxon>
        <taxon>Dikarya</taxon>
        <taxon>Ascomycota</taxon>
        <taxon>Pezizomycotina</taxon>
        <taxon>Eurotiomycetes</taxon>
        <taxon>Eurotiomycetidae</taxon>
        <taxon>Eurotiales</taxon>
        <taxon>Aspergillaceae</taxon>
        <taxon>Aspergillus</taxon>
        <taxon>Aspergillus subgen. Cremei</taxon>
    </lineage>
</organism>
<proteinExistence type="predicted"/>
<sequence>MTFPYPMIGQETYRFSKSRQNTPATTPAVTPLATPAASQLDVSTPANASRSSSTSSLGWKQRISRRFHF</sequence>
<dbReference type="VEuPathDB" id="FungiDB:ASPWEDRAFT_183850"/>
<dbReference type="AlphaFoldDB" id="A0A1L9RLS1"/>
<reference evidence="3" key="1">
    <citation type="journal article" date="2017" name="Genome Biol.">
        <title>Comparative genomics reveals high biological diversity and specific adaptations in the industrially and medically important fungal genus Aspergillus.</title>
        <authorList>
            <person name="de Vries R.P."/>
            <person name="Riley R."/>
            <person name="Wiebenga A."/>
            <person name="Aguilar-Osorio G."/>
            <person name="Amillis S."/>
            <person name="Uchima C.A."/>
            <person name="Anderluh G."/>
            <person name="Asadollahi M."/>
            <person name="Askin M."/>
            <person name="Barry K."/>
            <person name="Battaglia E."/>
            <person name="Bayram O."/>
            <person name="Benocci T."/>
            <person name="Braus-Stromeyer S.A."/>
            <person name="Caldana C."/>
            <person name="Canovas D."/>
            <person name="Cerqueira G.C."/>
            <person name="Chen F."/>
            <person name="Chen W."/>
            <person name="Choi C."/>
            <person name="Clum A."/>
            <person name="Dos Santos R.A."/>
            <person name="Damasio A.R."/>
            <person name="Diallinas G."/>
            <person name="Emri T."/>
            <person name="Fekete E."/>
            <person name="Flipphi M."/>
            <person name="Freyberg S."/>
            <person name="Gallo A."/>
            <person name="Gournas C."/>
            <person name="Habgood R."/>
            <person name="Hainaut M."/>
            <person name="Harispe M.L."/>
            <person name="Henrissat B."/>
            <person name="Hilden K.S."/>
            <person name="Hope R."/>
            <person name="Hossain A."/>
            <person name="Karabika E."/>
            <person name="Karaffa L."/>
            <person name="Karanyi Z."/>
            <person name="Krasevec N."/>
            <person name="Kuo A."/>
            <person name="Kusch H."/>
            <person name="LaButti K."/>
            <person name="Lagendijk E.L."/>
            <person name="Lapidus A."/>
            <person name="Levasseur A."/>
            <person name="Lindquist E."/>
            <person name="Lipzen A."/>
            <person name="Logrieco A.F."/>
            <person name="MacCabe A."/>
            <person name="Maekelae M.R."/>
            <person name="Malavazi I."/>
            <person name="Melin P."/>
            <person name="Meyer V."/>
            <person name="Mielnichuk N."/>
            <person name="Miskei M."/>
            <person name="Molnar A.P."/>
            <person name="Mule G."/>
            <person name="Ngan C.Y."/>
            <person name="Orejas M."/>
            <person name="Orosz E."/>
            <person name="Ouedraogo J.P."/>
            <person name="Overkamp K.M."/>
            <person name="Park H.-S."/>
            <person name="Perrone G."/>
            <person name="Piumi F."/>
            <person name="Punt P.J."/>
            <person name="Ram A.F."/>
            <person name="Ramon A."/>
            <person name="Rauscher S."/>
            <person name="Record E."/>
            <person name="Riano-Pachon D.M."/>
            <person name="Robert V."/>
            <person name="Roehrig J."/>
            <person name="Ruller R."/>
            <person name="Salamov A."/>
            <person name="Salih N.S."/>
            <person name="Samson R.A."/>
            <person name="Sandor E."/>
            <person name="Sanguinetti M."/>
            <person name="Schuetze T."/>
            <person name="Sepcic K."/>
            <person name="Shelest E."/>
            <person name="Sherlock G."/>
            <person name="Sophianopoulou V."/>
            <person name="Squina F.M."/>
            <person name="Sun H."/>
            <person name="Susca A."/>
            <person name="Todd R.B."/>
            <person name="Tsang A."/>
            <person name="Unkles S.E."/>
            <person name="van de Wiele N."/>
            <person name="van Rossen-Uffink D."/>
            <person name="Oliveira J.V."/>
            <person name="Vesth T.C."/>
            <person name="Visser J."/>
            <person name="Yu J.-H."/>
            <person name="Zhou M."/>
            <person name="Andersen M.R."/>
            <person name="Archer D.B."/>
            <person name="Baker S.E."/>
            <person name="Benoit I."/>
            <person name="Brakhage A.A."/>
            <person name="Braus G.H."/>
            <person name="Fischer R."/>
            <person name="Frisvad J.C."/>
            <person name="Goldman G.H."/>
            <person name="Houbraken J."/>
            <person name="Oakley B."/>
            <person name="Pocsi I."/>
            <person name="Scazzocchio C."/>
            <person name="Seiboth B."/>
            <person name="vanKuyk P.A."/>
            <person name="Wortman J."/>
            <person name="Dyer P.S."/>
            <person name="Grigoriev I.V."/>
        </authorList>
    </citation>
    <scope>NUCLEOTIDE SEQUENCE [LARGE SCALE GENOMIC DNA]</scope>
    <source>
        <strain evidence="3">DTO 134E9</strain>
    </source>
</reference>
<evidence type="ECO:0000256" key="1">
    <source>
        <dbReference type="SAM" id="MobiDB-lite"/>
    </source>
</evidence>
<protein>
    <submittedName>
        <fullName evidence="2">Uncharacterized protein</fullName>
    </submittedName>
</protein>
<gene>
    <name evidence="2" type="ORF">ASPWEDRAFT_183850</name>
</gene>
<feature type="region of interest" description="Disordered" evidence="1">
    <location>
        <begin position="16"/>
        <end position="59"/>
    </location>
</feature>
<dbReference type="RefSeq" id="XP_040689520.1">
    <property type="nucleotide sequence ID" value="XM_040831998.1"/>
</dbReference>